<evidence type="ECO:0000256" key="8">
    <source>
        <dbReference type="ARBA" id="ARBA00023242"/>
    </source>
</evidence>
<dbReference type="OrthoDB" id="6159439at2759"/>
<evidence type="ECO:0000259" key="13">
    <source>
        <dbReference type="PROSITE" id="PS50071"/>
    </source>
</evidence>
<keyword evidence="3" id="KW-0805">Transcription regulation</keyword>
<feature type="coiled-coil region" evidence="11">
    <location>
        <begin position="156"/>
        <end position="215"/>
    </location>
</feature>
<evidence type="ECO:0000256" key="6">
    <source>
        <dbReference type="ARBA" id="ARBA00023155"/>
    </source>
</evidence>
<evidence type="ECO:0000313" key="16">
    <source>
        <dbReference type="EMBL" id="CAA7029899.1"/>
    </source>
</evidence>
<dbReference type="PROSITE" id="PS00027">
    <property type="entry name" value="HOMEOBOX_1"/>
    <property type="match status" value="1"/>
</dbReference>
<dbReference type="GO" id="GO:0000981">
    <property type="term" value="F:DNA-binding transcription factor activity, RNA polymerase II-specific"/>
    <property type="evidence" value="ECO:0007669"/>
    <property type="project" value="InterPro"/>
</dbReference>
<reference evidence="15 17" key="1">
    <citation type="submission" date="2020-01" db="EMBL/GenBank/DDBJ databases">
        <authorList>
            <person name="Mishra B."/>
        </authorList>
    </citation>
    <scope>NUCLEOTIDE SEQUENCE [LARGE SCALE GENOMIC DNA]</scope>
</reference>
<dbReference type="SMART" id="SM00389">
    <property type="entry name" value="HOX"/>
    <property type="match status" value="1"/>
</dbReference>
<dbReference type="Gene3D" id="3.30.530.20">
    <property type="match status" value="1"/>
</dbReference>
<evidence type="ECO:0000256" key="5">
    <source>
        <dbReference type="ARBA" id="ARBA00023125"/>
    </source>
</evidence>
<dbReference type="InterPro" id="IPR042160">
    <property type="entry name" value="HD-Zip_IV"/>
</dbReference>
<dbReference type="PROSITE" id="PS50071">
    <property type="entry name" value="HOMEOBOX_2"/>
    <property type="match status" value="1"/>
</dbReference>
<feature type="region of interest" description="Disordered" evidence="12">
    <location>
        <begin position="31"/>
        <end position="110"/>
    </location>
</feature>
<dbReference type="GO" id="GO:0003677">
    <property type="term" value="F:DNA binding"/>
    <property type="evidence" value="ECO:0007669"/>
    <property type="project" value="UniProtKB-UniRule"/>
</dbReference>
<dbReference type="GO" id="GO:0005634">
    <property type="term" value="C:nucleus"/>
    <property type="evidence" value="ECO:0007669"/>
    <property type="project" value="UniProtKB-SubCell"/>
</dbReference>
<dbReference type="EMBL" id="CACVBM020001086">
    <property type="protein sequence ID" value="CAA7029899.1"/>
    <property type="molecule type" value="Genomic_DNA"/>
</dbReference>
<evidence type="ECO:0000256" key="9">
    <source>
        <dbReference type="PROSITE-ProRule" id="PRU00108"/>
    </source>
</evidence>
<feature type="compositionally biased region" description="Basic residues" evidence="12">
    <location>
        <begin position="94"/>
        <end position="105"/>
    </location>
</feature>
<dbReference type="Pfam" id="PF25797">
    <property type="entry name" value="PDF2_C"/>
    <property type="match status" value="1"/>
</dbReference>
<keyword evidence="17" id="KW-1185">Reference proteome</keyword>
<sequence>MSMAVEMSSKQPTKDFFSSPALSLSLAGIFRNASSGSTNPEEDFLGRRVVDEEDRTVEMSSENSGPTRSRSEEELEGDEEQELDELEEDGSGNKGKKRKRKKYHRHTTDQIRHMEALFKETPHPDEKQRQQLSKQLGLAPRQVKFWFQNRRTQIKAIQERHENSLLKAELEKLREENKAMRESFSKANSSCPNCGDDLHLENSKLKAELDKLRAALGRTPYPLQASCSDDQERRLEMYTGVFVLEKTRIAEIANRATLELQKMATSGEPLWLRSVETGREILNYDEYLKEFPQAQGSSLPGRKSIEASRDVGVVFMDAHKLAQCFMDVGQWKEMFACLISKAATVDVIRQGEGPSRIDGAIQLMFGEMQLLTPVVPTREVYFVRSCRQLSPEKWAIVDVSVSAEEDKEASLLKCRKRPSGCIIEDTSNGHSKVTWVEHLDLSASTVQPLFRSFVNSGLAFGARHWVATLQLHCERLVFFMATNVPTKDSLGVTTLAGRKSVLKMAQRMTQSFYRAIAASSYHQWTKITTKTGQDMRVSSRKNLHDPGEPTGVIVCASSSLWLPVSPTLLFDFFRDEARRHEWDALSNGAHVQSIASLSKGQDRGNSVSIQTVKSREKSIWLLQDSCTNSYESVVVYAPVDINTTQLVIAGHDPSNIQILPSGFSIIPDGVESRPLVITSTQEDRNTQGGSLLTLALQTLINPSPAAKLNMESVESVTNLVSLTLHNIKTSLQIEDC</sequence>
<evidence type="ECO:0000256" key="1">
    <source>
        <dbReference type="ARBA" id="ARBA00004123"/>
    </source>
</evidence>
<keyword evidence="8 9" id="KW-0539">Nucleus</keyword>
<keyword evidence="5 9" id="KW-0238">DNA-binding</keyword>
<dbReference type="SUPFAM" id="SSF55961">
    <property type="entry name" value="Bet v1-like"/>
    <property type="match status" value="2"/>
</dbReference>
<dbReference type="InterPro" id="IPR057993">
    <property type="entry name" value="HD-Zip_IV_C"/>
</dbReference>
<proteinExistence type="inferred from homology"/>
<dbReference type="GO" id="GO:0030154">
    <property type="term" value="P:cell differentiation"/>
    <property type="evidence" value="ECO:0007669"/>
    <property type="project" value="UniProtKB-ARBA"/>
</dbReference>
<evidence type="ECO:0000259" key="14">
    <source>
        <dbReference type="PROSITE" id="PS50848"/>
    </source>
</evidence>
<dbReference type="Pfam" id="PF00046">
    <property type="entry name" value="Homeodomain"/>
    <property type="match status" value="1"/>
</dbReference>
<evidence type="ECO:0000256" key="12">
    <source>
        <dbReference type="SAM" id="MobiDB-lite"/>
    </source>
</evidence>
<evidence type="ECO:0000256" key="7">
    <source>
        <dbReference type="ARBA" id="ARBA00023163"/>
    </source>
</evidence>
<comment type="similarity">
    <text evidence="2">Belongs to the HD-ZIP homeobox family. Class IV subfamily.</text>
</comment>
<evidence type="ECO:0000313" key="15">
    <source>
        <dbReference type="EMBL" id="CAA7025785.1"/>
    </source>
</evidence>
<evidence type="ECO:0008006" key="18">
    <source>
        <dbReference type="Google" id="ProtNLM"/>
    </source>
</evidence>
<dbReference type="EMBL" id="CACVBM020001043">
    <property type="protein sequence ID" value="CAA7025785.1"/>
    <property type="molecule type" value="Genomic_DNA"/>
</dbReference>
<keyword evidence="6 9" id="KW-0371">Homeobox</keyword>
<comment type="subcellular location">
    <subcellularLocation>
        <location evidence="1 9 10">Nucleus</location>
    </subcellularLocation>
</comment>
<evidence type="ECO:0000256" key="3">
    <source>
        <dbReference type="ARBA" id="ARBA00023015"/>
    </source>
</evidence>
<dbReference type="FunFam" id="3.30.530.20:FF:000026">
    <property type="entry name" value="Homeobox-leucine zipper protein GLABRA 2"/>
    <property type="match status" value="1"/>
</dbReference>
<organism evidence="15 17">
    <name type="scientific">Microthlaspi erraticum</name>
    <dbReference type="NCBI Taxonomy" id="1685480"/>
    <lineage>
        <taxon>Eukaryota</taxon>
        <taxon>Viridiplantae</taxon>
        <taxon>Streptophyta</taxon>
        <taxon>Embryophyta</taxon>
        <taxon>Tracheophyta</taxon>
        <taxon>Spermatophyta</taxon>
        <taxon>Magnoliopsida</taxon>
        <taxon>eudicotyledons</taxon>
        <taxon>Gunneridae</taxon>
        <taxon>Pentapetalae</taxon>
        <taxon>rosids</taxon>
        <taxon>malvids</taxon>
        <taxon>Brassicales</taxon>
        <taxon>Brassicaceae</taxon>
        <taxon>Coluteocarpeae</taxon>
        <taxon>Microthlaspi</taxon>
    </lineage>
</organism>
<dbReference type="Pfam" id="PF01852">
    <property type="entry name" value="START"/>
    <property type="match status" value="1"/>
</dbReference>
<feature type="DNA-binding region" description="Homeobox" evidence="9">
    <location>
        <begin position="99"/>
        <end position="158"/>
    </location>
</feature>
<dbReference type="Proteomes" id="UP000467841">
    <property type="component" value="Unassembled WGS sequence"/>
</dbReference>
<feature type="domain" description="START" evidence="14">
    <location>
        <begin position="242"/>
        <end position="478"/>
    </location>
</feature>
<dbReference type="SMART" id="SM00234">
    <property type="entry name" value="START"/>
    <property type="match status" value="1"/>
</dbReference>
<name>A0A6D2IIM5_9BRAS</name>
<keyword evidence="4 11" id="KW-0175">Coiled coil</keyword>
<protein>
    <recommendedName>
        <fullName evidence="18">Homeobox domain-containing protein</fullName>
    </recommendedName>
</protein>
<keyword evidence="7" id="KW-0804">Transcription</keyword>
<dbReference type="InterPro" id="IPR002913">
    <property type="entry name" value="START_lipid-bd_dom"/>
</dbReference>
<gene>
    <name evidence="15" type="ORF">MERR_LOCUS13020</name>
    <name evidence="16" type="ORF">MERR_LOCUS17134</name>
</gene>
<evidence type="ECO:0000256" key="11">
    <source>
        <dbReference type="SAM" id="Coils"/>
    </source>
</evidence>
<dbReference type="PANTHER" id="PTHR45654">
    <property type="entry name" value="HOMEOBOX-LEUCINE ZIPPER PROTEIN MERISTEM L1"/>
    <property type="match status" value="1"/>
</dbReference>
<accession>A0A6D2IIM5</accession>
<dbReference type="InterPro" id="IPR023393">
    <property type="entry name" value="START-like_dom_sf"/>
</dbReference>
<dbReference type="PANTHER" id="PTHR45654:SF24">
    <property type="entry name" value="HOMEOBOX-LEUCINE ZIPPER PROTEIN GLABRA 2"/>
    <property type="match status" value="1"/>
</dbReference>
<dbReference type="InterPro" id="IPR017970">
    <property type="entry name" value="Homeobox_CS"/>
</dbReference>
<dbReference type="CDD" id="cd08875">
    <property type="entry name" value="START_ArGLABRA2_like"/>
    <property type="match status" value="1"/>
</dbReference>
<evidence type="ECO:0000313" key="17">
    <source>
        <dbReference type="Proteomes" id="UP000467841"/>
    </source>
</evidence>
<feature type="compositionally biased region" description="Acidic residues" evidence="12">
    <location>
        <begin position="73"/>
        <end position="90"/>
    </location>
</feature>
<dbReference type="SUPFAM" id="SSF46689">
    <property type="entry name" value="Homeodomain-like"/>
    <property type="match status" value="1"/>
</dbReference>
<feature type="compositionally biased region" description="Polar residues" evidence="12">
    <location>
        <begin position="58"/>
        <end position="68"/>
    </location>
</feature>
<dbReference type="AlphaFoldDB" id="A0A6D2IIM5"/>
<dbReference type="CDD" id="cd00086">
    <property type="entry name" value="homeodomain"/>
    <property type="match status" value="1"/>
</dbReference>
<evidence type="ECO:0000256" key="2">
    <source>
        <dbReference type="ARBA" id="ARBA00006789"/>
    </source>
</evidence>
<dbReference type="FunFam" id="1.10.10.60:FF:000229">
    <property type="entry name" value="Homeobox-leucine zipper protein HDG1"/>
    <property type="match status" value="1"/>
</dbReference>
<evidence type="ECO:0000256" key="10">
    <source>
        <dbReference type="RuleBase" id="RU000682"/>
    </source>
</evidence>
<dbReference type="PROSITE" id="PS50848">
    <property type="entry name" value="START"/>
    <property type="match status" value="1"/>
</dbReference>
<dbReference type="Gene3D" id="1.10.10.60">
    <property type="entry name" value="Homeodomain-like"/>
    <property type="match status" value="1"/>
</dbReference>
<dbReference type="GO" id="GO:0008289">
    <property type="term" value="F:lipid binding"/>
    <property type="evidence" value="ECO:0007669"/>
    <property type="project" value="InterPro"/>
</dbReference>
<dbReference type="InterPro" id="IPR009057">
    <property type="entry name" value="Homeodomain-like_sf"/>
</dbReference>
<evidence type="ECO:0000256" key="4">
    <source>
        <dbReference type="ARBA" id="ARBA00023054"/>
    </source>
</evidence>
<feature type="domain" description="Homeobox" evidence="13">
    <location>
        <begin position="97"/>
        <end position="157"/>
    </location>
</feature>
<dbReference type="InterPro" id="IPR001356">
    <property type="entry name" value="HD"/>
</dbReference>